<dbReference type="PANTHER" id="PTHR39614">
    <property type="entry name" value="INTEGRAL MEMBRANE PROTEIN"/>
    <property type="match status" value="1"/>
</dbReference>
<dbReference type="STRING" id="2082308.A0A2K1QRP6"/>
<feature type="transmembrane region" description="Helical" evidence="2">
    <location>
        <begin position="66"/>
        <end position="89"/>
    </location>
</feature>
<dbReference type="InParanoid" id="A0A2K1QRP6"/>
<feature type="compositionally biased region" description="Low complexity" evidence="1">
    <location>
        <begin position="478"/>
        <end position="491"/>
    </location>
</feature>
<dbReference type="OrthoDB" id="3918601at2759"/>
<reference evidence="4 5" key="1">
    <citation type="submission" date="2017-06" db="EMBL/GenBank/DDBJ databases">
        <title>Draft genome sequence of a variant of Elsinoe murrayae.</title>
        <authorList>
            <person name="Cheng Q."/>
        </authorList>
    </citation>
    <scope>NUCLEOTIDE SEQUENCE [LARGE SCALE GENOMIC DNA]</scope>
    <source>
        <strain evidence="4 5">CQ-2017a</strain>
    </source>
</reference>
<protein>
    <submittedName>
        <fullName evidence="4">Glutaminyl-peptide cyclotransferase-like protein</fullName>
    </submittedName>
</protein>
<feature type="transmembrane region" description="Helical" evidence="2">
    <location>
        <begin position="24"/>
        <end position="46"/>
    </location>
</feature>
<feature type="region of interest" description="Disordered" evidence="1">
    <location>
        <begin position="470"/>
        <end position="498"/>
    </location>
</feature>
<feature type="compositionally biased region" description="Polar residues" evidence="1">
    <location>
        <begin position="564"/>
        <end position="573"/>
    </location>
</feature>
<dbReference type="EMBL" id="NKHZ01000049">
    <property type="protein sequence ID" value="PNS17722.1"/>
    <property type="molecule type" value="Genomic_DNA"/>
</dbReference>
<evidence type="ECO:0000256" key="2">
    <source>
        <dbReference type="SAM" id="Phobius"/>
    </source>
</evidence>
<keyword evidence="2" id="KW-1133">Transmembrane helix</keyword>
<feature type="transmembrane region" description="Helical" evidence="2">
    <location>
        <begin position="180"/>
        <end position="202"/>
    </location>
</feature>
<evidence type="ECO:0000313" key="4">
    <source>
        <dbReference type="EMBL" id="PNS17722.1"/>
    </source>
</evidence>
<evidence type="ECO:0000259" key="3">
    <source>
        <dbReference type="Pfam" id="PF20684"/>
    </source>
</evidence>
<keyword evidence="4" id="KW-0808">Transferase</keyword>
<organism evidence="4 5">
    <name type="scientific">Sphaceloma murrayae</name>
    <dbReference type="NCBI Taxonomy" id="2082308"/>
    <lineage>
        <taxon>Eukaryota</taxon>
        <taxon>Fungi</taxon>
        <taxon>Dikarya</taxon>
        <taxon>Ascomycota</taxon>
        <taxon>Pezizomycotina</taxon>
        <taxon>Dothideomycetes</taxon>
        <taxon>Dothideomycetidae</taxon>
        <taxon>Myriangiales</taxon>
        <taxon>Elsinoaceae</taxon>
        <taxon>Sphaceloma</taxon>
    </lineage>
</organism>
<dbReference type="Pfam" id="PF20684">
    <property type="entry name" value="Fung_rhodopsin"/>
    <property type="match status" value="1"/>
</dbReference>
<gene>
    <name evidence="4" type="ORF">CAC42_3117</name>
</gene>
<feature type="transmembrane region" description="Helical" evidence="2">
    <location>
        <begin position="101"/>
        <end position="125"/>
    </location>
</feature>
<feature type="compositionally biased region" description="Basic and acidic residues" evidence="1">
    <location>
        <begin position="639"/>
        <end position="648"/>
    </location>
</feature>
<feature type="region of interest" description="Disordered" evidence="1">
    <location>
        <begin position="312"/>
        <end position="332"/>
    </location>
</feature>
<feature type="compositionally biased region" description="Low complexity" evidence="1">
    <location>
        <begin position="389"/>
        <end position="404"/>
    </location>
</feature>
<evidence type="ECO:0000313" key="5">
    <source>
        <dbReference type="Proteomes" id="UP000243797"/>
    </source>
</evidence>
<comment type="caution">
    <text evidence="4">The sequence shown here is derived from an EMBL/GenBank/DDBJ whole genome shotgun (WGS) entry which is preliminary data.</text>
</comment>
<evidence type="ECO:0000256" key="1">
    <source>
        <dbReference type="SAM" id="MobiDB-lite"/>
    </source>
</evidence>
<feature type="region of interest" description="Disordered" evidence="1">
    <location>
        <begin position="255"/>
        <end position="280"/>
    </location>
</feature>
<feature type="region of interest" description="Disordered" evidence="1">
    <location>
        <begin position="385"/>
        <end position="420"/>
    </location>
</feature>
<sequence length="648" mass="69550">MYAFSVLGIRIVVKVKASFGLDDLVLLAGYGLGIAQWALTISALQHGLGMAWWLIPGRDHMFAAKLIFSGRVTLHLLLGMVKISCLCLLRNIFTIEKRKAWTVCNILICICALCAVAACLTATVGCHPSTTLMAVRDLTCSHTRIRATVLCAMEFATQLCCGIIPIYLFSGVQMSFTRRLVVCSAFIFPIFNGMLFIAHVYFYARFIESGFEHSSVGLVDPLIIQQVLVSYALVSATVPCLKGFAARFNTGGIQDAIHHDGNTQPRHSPPGASGRRSGSTEGEKFAIIDMEAPIPLAMRHDSAGSAAFMGTLGHKTSDGKPRDSPGLLSSMSLLPSSSVDHVHHTSPASSISSCTTPALELVSPLTKTISLSGCLRNLQVCQPPDSLQPSVRPPAAVASPSTARYSKGKARGMPDWTRLNDYSNPTPHKGNAVAPSHDAVPIVTKNATILPFAIDTTPPLRQGTSNNTAGYADQIPMPWSTIPPSTPGSPSEIARRSSDRHDEVFEAQRSLSLRPDIDMELGIGSTATAEATPNEGIETHWPFTEDYIEEARHTSLRQSLYQPTQPIPQTMGSATLPPPASHATPTPATRPEKTAATPSPVPHPSYPAAPSLSAQGPKPPWPRSAKTEISSVTSSGRVDQARIERHHI</sequence>
<feature type="compositionally biased region" description="Polar residues" evidence="1">
    <location>
        <begin position="627"/>
        <end position="637"/>
    </location>
</feature>
<feature type="transmembrane region" description="Helical" evidence="2">
    <location>
        <begin position="145"/>
        <end position="168"/>
    </location>
</feature>
<keyword evidence="2" id="KW-0472">Membrane</keyword>
<name>A0A2K1QRP6_9PEZI</name>
<feature type="compositionally biased region" description="Low complexity" evidence="1">
    <location>
        <begin position="265"/>
        <end position="279"/>
    </location>
</feature>
<dbReference type="Proteomes" id="UP000243797">
    <property type="component" value="Unassembled WGS sequence"/>
</dbReference>
<keyword evidence="5" id="KW-1185">Reference proteome</keyword>
<accession>A0A2K1QRP6</accession>
<feature type="region of interest" description="Disordered" evidence="1">
    <location>
        <begin position="564"/>
        <end position="648"/>
    </location>
</feature>
<dbReference type="InterPro" id="IPR049326">
    <property type="entry name" value="Rhodopsin_dom_fungi"/>
</dbReference>
<dbReference type="GO" id="GO:0016740">
    <property type="term" value="F:transferase activity"/>
    <property type="evidence" value="ECO:0007669"/>
    <property type="project" value="UniProtKB-KW"/>
</dbReference>
<dbReference type="PANTHER" id="PTHR39614:SF2">
    <property type="entry name" value="INTEGRAL MEMBRANE PROTEIN"/>
    <property type="match status" value="1"/>
</dbReference>
<proteinExistence type="predicted"/>
<feature type="domain" description="Rhodopsin" evidence="3">
    <location>
        <begin position="10"/>
        <end position="244"/>
    </location>
</feature>
<keyword evidence="2" id="KW-0812">Transmembrane</keyword>
<dbReference type="AlphaFoldDB" id="A0A2K1QRP6"/>